<protein>
    <submittedName>
        <fullName evidence="2">Stage III sporulation protein AC</fullName>
    </submittedName>
</protein>
<feature type="transmembrane region" description="Helical" evidence="1">
    <location>
        <begin position="38"/>
        <end position="57"/>
    </location>
</feature>
<keyword evidence="1" id="KW-0472">Membrane</keyword>
<sequence length="67" mass="7487">MIMNVDLIFKIAAIGILVSVLNQVLIRAGREEQAMMTTLVGIVVVLMMVINLVSNLFDTVKTMFQLY</sequence>
<dbReference type="AlphaFoldDB" id="A0A0G3WBI8"/>
<accession>A0A0G3WBI8</accession>
<dbReference type="Pfam" id="PF06686">
    <property type="entry name" value="SpoIIIAC"/>
    <property type="match status" value="1"/>
</dbReference>
<dbReference type="STRING" id="84022.CACET_c18440"/>
<evidence type="ECO:0000313" key="3">
    <source>
        <dbReference type="Proteomes" id="UP000035704"/>
    </source>
</evidence>
<feature type="transmembrane region" description="Helical" evidence="1">
    <location>
        <begin position="7"/>
        <end position="26"/>
    </location>
</feature>
<dbReference type="EMBL" id="CP009687">
    <property type="protein sequence ID" value="AKL95292.1"/>
    <property type="molecule type" value="Genomic_DNA"/>
</dbReference>
<evidence type="ECO:0000313" key="2">
    <source>
        <dbReference type="EMBL" id="AKL95292.1"/>
    </source>
</evidence>
<keyword evidence="3" id="KW-1185">Reference proteome</keyword>
<dbReference type="InterPro" id="IPR009570">
    <property type="entry name" value="Spore_III_AC"/>
</dbReference>
<dbReference type="Proteomes" id="UP000035704">
    <property type="component" value="Chromosome"/>
</dbReference>
<reference evidence="2 3" key="1">
    <citation type="submission" date="2014-10" db="EMBL/GenBank/DDBJ databases">
        <title>Genome sequence of Clostridium aceticum DSM 1496.</title>
        <authorList>
            <person name="Poehlein A."/>
            <person name="Schiel-Bengelsdorf B."/>
            <person name="Gottschalk G."/>
            <person name="Duerre P."/>
            <person name="Daniel R."/>
        </authorList>
    </citation>
    <scope>NUCLEOTIDE SEQUENCE [LARGE SCALE GENOMIC DNA]</scope>
    <source>
        <strain evidence="2 3">DSM 1496</strain>
    </source>
</reference>
<name>A0A0G3WBI8_9CLOT</name>
<gene>
    <name evidence="2" type="primary">spoIIIAC</name>
    <name evidence="2" type="ORF">CACET_c18440</name>
</gene>
<proteinExistence type="predicted"/>
<keyword evidence="1" id="KW-1133">Transmembrane helix</keyword>
<evidence type="ECO:0000256" key="1">
    <source>
        <dbReference type="SAM" id="Phobius"/>
    </source>
</evidence>
<keyword evidence="1" id="KW-0812">Transmembrane</keyword>
<dbReference type="NCBIfam" id="TIGR02848">
    <property type="entry name" value="spore_III_AC"/>
    <property type="match status" value="1"/>
</dbReference>
<dbReference type="InterPro" id="IPR025664">
    <property type="entry name" value="Spore_III_AC/AD"/>
</dbReference>
<dbReference type="PATRIC" id="fig|84022.6.peg.1838"/>
<organism evidence="2 3">
    <name type="scientific">Clostridium aceticum</name>
    <dbReference type="NCBI Taxonomy" id="84022"/>
    <lineage>
        <taxon>Bacteria</taxon>
        <taxon>Bacillati</taxon>
        <taxon>Bacillota</taxon>
        <taxon>Clostridia</taxon>
        <taxon>Eubacteriales</taxon>
        <taxon>Clostridiaceae</taxon>
        <taxon>Clostridium</taxon>
    </lineage>
</organism>
<dbReference type="KEGG" id="cace:CACET_c18440"/>